<gene>
    <name evidence="5" type="ORF">CGOC_LOCUS789</name>
</gene>
<dbReference type="AlphaFoldDB" id="A0A3P6RX65"/>
<dbReference type="OrthoDB" id="3176171at2759"/>
<dbReference type="InterPro" id="IPR027417">
    <property type="entry name" value="P-loop_NTPase"/>
</dbReference>
<evidence type="ECO:0000313" key="6">
    <source>
        <dbReference type="Proteomes" id="UP000271889"/>
    </source>
</evidence>
<protein>
    <recommendedName>
        <fullName evidence="4">Kinesin motor domain-containing protein</fullName>
    </recommendedName>
</protein>
<dbReference type="GO" id="GO:0005524">
    <property type="term" value="F:ATP binding"/>
    <property type="evidence" value="ECO:0007669"/>
    <property type="project" value="UniProtKB-KW"/>
</dbReference>
<feature type="domain" description="Kinesin motor" evidence="4">
    <location>
        <begin position="1"/>
        <end position="28"/>
    </location>
</feature>
<dbReference type="Gene3D" id="3.40.850.10">
    <property type="entry name" value="Kinesin motor domain"/>
    <property type="match status" value="1"/>
</dbReference>
<dbReference type="EMBL" id="UYRV01001227">
    <property type="protein sequence ID" value="VDK46538.1"/>
    <property type="molecule type" value="Genomic_DNA"/>
</dbReference>
<dbReference type="GO" id="GO:0007018">
    <property type="term" value="P:microtubule-based movement"/>
    <property type="evidence" value="ECO:0007669"/>
    <property type="project" value="InterPro"/>
</dbReference>
<accession>A0A3P6RX65</accession>
<reference evidence="5 6" key="1">
    <citation type="submission" date="2018-11" db="EMBL/GenBank/DDBJ databases">
        <authorList>
            <consortium name="Pathogen Informatics"/>
        </authorList>
    </citation>
    <scope>NUCLEOTIDE SEQUENCE [LARGE SCALE GENOMIC DNA]</scope>
</reference>
<keyword evidence="1" id="KW-0547">Nucleotide-binding</keyword>
<dbReference type="SUPFAM" id="SSF52540">
    <property type="entry name" value="P-loop containing nucleoside triphosphate hydrolases"/>
    <property type="match status" value="1"/>
</dbReference>
<dbReference type="InterPro" id="IPR001752">
    <property type="entry name" value="Kinesin_motor_dom"/>
</dbReference>
<dbReference type="PROSITE" id="PS50067">
    <property type="entry name" value="KINESIN_MOTOR_2"/>
    <property type="match status" value="1"/>
</dbReference>
<keyword evidence="2" id="KW-0067">ATP-binding</keyword>
<evidence type="ECO:0000256" key="2">
    <source>
        <dbReference type="ARBA" id="ARBA00022840"/>
    </source>
</evidence>
<dbReference type="Proteomes" id="UP000271889">
    <property type="component" value="Unassembled WGS sequence"/>
</dbReference>
<dbReference type="GO" id="GO:0008017">
    <property type="term" value="F:microtubule binding"/>
    <property type="evidence" value="ECO:0007669"/>
    <property type="project" value="InterPro"/>
</dbReference>
<evidence type="ECO:0000259" key="4">
    <source>
        <dbReference type="PROSITE" id="PS50067"/>
    </source>
</evidence>
<comment type="caution">
    <text evidence="3">Lacks conserved residue(s) required for the propagation of feature annotation.</text>
</comment>
<organism evidence="5 6">
    <name type="scientific">Cylicostephanus goldi</name>
    <name type="common">Nematode worm</name>
    <dbReference type="NCBI Taxonomy" id="71465"/>
    <lineage>
        <taxon>Eukaryota</taxon>
        <taxon>Metazoa</taxon>
        <taxon>Ecdysozoa</taxon>
        <taxon>Nematoda</taxon>
        <taxon>Chromadorea</taxon>
        <taxon>Rhabditida</taxon>
        <taxon>Rhabditina</taxon>
        <taxon>Rhabditomorpha</taxon>
        <taxon>Strongyloidea</taxon>
        <taxon>Strongylidae</taxon>
        <taxon>Cylicostephanus</taxon>
    </lineage>
</organism>
<evidence type="ECO:0000256" key="3">
    <source>
        <dbReference type="PROSITE-ProRule" id="PRU00283"/>
    </source>
</evidence>
<keyword evidence="6" id="KW-1185">Reference proteome</keyword>
<comment type="similarity">
    <text evidence="3">Belongs to the TRAFAC class myosin-kinesin ATPase superfamily. Kinesin family.</text>
</comment>
<evidence type="ECO:0000256" key="1">
    <source>
        <dbReference type="ARBA" id="ARBA00022741"/>
    </source>
</evidence>
<dbReference type="GO" id="GO:0003777">
    <property type="term" value="F:microtubule motor activity"/>
    <property type="evidence" value="ECO:0007669"/>
    <property type="project" value="InterPro"/>
</dbReference>
<dbReference type="InterPro" id="IPR036961">
    <property type="entry name" value="Kinesin_motor_dom_sf"/>
</dbReference>
<proteinExistence type="inferred from homology"/>
<name>A0A3P6RX65_CYLGO</name>
<evidence type="ECO:0000313" key="5">
    <source>
        <dbReference type="EMBL" id="VDK46538.1"/>
    </source>
</evidence>
<sequence>MIACVSPADSNAEETLSTLRLVNIAKSWLLRMGIAPGSADGSLRLII</sequence>